<dbReference type="Proteomes" id="UP001501736">
    <property type="component" value="Unassembled WGS sequence"/>
</dbReference>
<sequence length="59" mass="6496">MEGEYALVEESLLLMGPSADIEISIHSNEDIAEPDTMGRKRWSIIPSLDTSSEDISDSN</sequence>
<keyword evidence="2" id="KW-1185">Reference proteome</keyword>
<proteinExistence type="predicted"/>
<protein>
    <submittedName>
        <fullName evidence="1">Uncharacterized protein</fullName>
    </submittedName>
</protein>
<gene>
    <name evidence="1" type="ORF">GCM10020260_04440</name>
</gene>
<comment type="caution">
    <text evidence="1">The sequence shown here is derived from an EMBL/GenBank/DDBJ whole genome shotgun (WGS) entry which is preliminary data.</text>
</comment>
<dbReference type="EMBL" id="BAAAYG010000002">
    <property type="protein sequence ID" value="GAA3280327.1"/>
    <property type="molecule type" value="Genomic_DNA"/>
</dbReference>
<organism evidence="1 2">
    <name type="scientific">Nesterenkonia halobia</name>
    <dbReference type="NCBI Taxonomy" id="37922"/>
    <lineage>
        <taxon>Bacteria</taxon>
        <taxon>Bacillati</taxon>
        <taxon>Actinomycetota</taxon>
        <taxon>Actinomycetes</taxon>
        <taxon>Micrococcales</taxon>
        <taxon>Micrococcaceae</taxon>
        <taxon>Nesterenkonia</taxon>
    </lineage>
</organism>
<evidence type="ECO:0000313" key="1">
    <source>
        <dbReference type="EMBL" id="GAA3280327.1"/>
    </source>
</evidence>
<name>A0ABP6RBU8_9MICC</name>
<reference evidence="2" key="1">
    <citation type="journal article" date="2019" name="Int. J. Syst. Evol. Microbiol.">
        <title>The Global Catalogue of Microorganisms (GCM) 10K type strain sequencing project: providing services to taxonomists for standard genome sequencing and annotation.</title>
        <authorList>
            <consortium name="The Broad Institute Genomics Platform"/>
            <consortium name="The Broad Institute Genome Sequencing Center for Infectious Disease"/>
            <person name="Wu L."/>
            <person name="Ma J."/>
        </authorList>
    </citation>
    <scope>NUCLEOTIDE SEQUENCE [LARGE SCALE GENOMIC DNA]</scope>
    <source>
        <strain evidence="2">JCM 11483</strain>
    </source>
</reference>
<accession>A0ABP6RBU8</accession>
<evidence type="ECO:0000313" key="2">
    <source>
        <dbReference type="Proteomes" id="UP001501736"/>
    </source>
</evidence>